<dbReference type="InterPro" id="IPR036390">
    <property type="entry name" value="WH_DNA-bd_sf"/>
</dbReference>
<dbReference type="PANTHER" id="PTHR30537:SF79">
    <property type="entry name" value="TRANSCRIPTIONAL REGULATOR-RELATED"/>
    <property type="match status" value="1"/>
</dbReference>
<dbReference type="InterPro" id="IPR036388">
    <property type="entry name" value="WH-like_DNA-bd_sf"/>
</dbReference>
<dbReference type="Pfam" id="PF00126">
    <property type="entry name" value="HTH_1"/>
    <property type="match status" value="1"/>
</dbReference>
<organism evidence="6 7">
    <name type="scientific">Paracoccus benzoatiresistens</name>
    <dbReference type="NCBI Taxonomy" id="2997341"/>
    <lineage>
        <taxon>Bacteria</taxon>
        <taxon>Pseudomonadati</taxon>
        <taxon>Pseudomonadota</taxon>
        <taxon>Alphaproteobacteria</taxon>
        <taxon>Rhodobacterales</taxon>
        <taxon>Paracoccaceae</taxon>
        <taxon>Paracoccus</taxon>
    </lineage>
</organism>
<evidence type="ECO:0000256" key="4">
    <source>
        <dbReference type="ARBA" id="ARBA00023163"/>
    </source>
</evidence>
<accession>A0ABT4JBF2</accession>
<dbReference type="SUPFAM" id="SSF53850">
    <property type="entry name" value="Periplasmic binding protein-like II"/>
    <property type="match status" value="1"/>
</dbReference>
<name>A0ABT4JBF2_9RHOB</name>
<sequence length="318" mass="34547">MSQPPLNALRAFEAVARTGSFRAAAEDLFVTQSAISHQIKHLEDWLGVSLFDRNGRAPRLLPRGAALARDLTTAFDGIDGACRRARPASHDGAVVVAAIPSVAVCWLIPRLPRFRALHPEIQLRVIYAHHGHEIDVATTDVAFIFADAPPRSEGTLAEPFLSGRSVPVASPVLVGTASVELSAPWLLRTGLLHDTDLSGWQTWLGRAGADVPDRLPGAIFEDFNLLRAAALAGQGVALCSLAMIGPDLAEGCLVQLSDMSVLEEYDYYLIQSSLTPRDAGRRKAREAFLSWIRQEQACAPAMSERIRRYGVRSRKPDG</sequence>
<dbReference type="InterPro" id="IPR005119">
    <property type="entry name" value="LysR_subst-bd"/>
</dbReference>
<dbReference type="PRINTS" id="PR00039">
    <property type="entry name" value="HTHLYSR"/>
</dbReference>
<comment type="caution">
    <text evidence="6">The sequence shown here is derived from an EMBL/GenBank/DDBJ whole genome shotgun (WGS) entry which is preliminary data.</text>
</comment>
<evidence type="ECO:0000256" key="1">
    <source>
        <dbReference type="ARBA" id="ARBA00009437"/>
    </source>
</evidence>
<dbReference type="Gene3D" id="3.40.190.10">
    <property type="entry name" value="Periplasmic binding protein-like II"/>
    <property type="match status" value="2"/>
</dbReference>
<dbReference type="RefSeq" id="WP_268944318.1">
    <property type="nucleotide sequence ID" value="NZ_JAPTYD010000077.1"/>
</dbReference>
<keyword evidence="7" id="KW-1185">Reference proteome</keyword>
<dbReference type="EMBL" id="JAPTYD010000077">
    <property type="protein sequence ID" value="MCZ0964224.1"/>
    <property type="molecule type" value="Genomic_DNA"/>
</dbReference>
<evidence type="ECO:0000313" key="7">
    <source>
        <dbReference type="Proteomes" id="UP001149822"/>
    </source>
</evidence>
<comment type="similarity">
    <text evidence="1">Belongs to the LysR transcriptional regulatory family.</text>
</comment>
<gene>
    <name evidence="6" type="ORF">OU682_21865</name>
</gene>
<dbReference type="InterPro" id="IPR058163">
    <property type="entry name" value="LysR-type_TF_proteobact-type"/>
</dbReference>
<evidence type="ECO:0000313" key="6">
    <source>
        <dbReference type="EMBL" id="MCZ0964224.1"/>
    </source>
</evidence>
<feature type="domain" description="HTH lysR-type" evidence="5">
    <location>
        <begin position="4"/>
        <end position="61"/>
    </location>
</feature>
<proteinExistence type="inferred from homology"/>
<reference evidence="6" key="1">
    <citation type="submission" date="2022-12" db="EMBL/GenBank/DDBJ databases">
        <title>Paracoccus sp. EF6 isolated from a lake water.</title>
        <authorList>
            <person name="Liu H."/>
        </authorList>
    </citation>
    <scope>NUCLEOTIDE SEQUENCE</scope>
    <source>
        <strain evidence="6">EF6</strain>
    </source>
</reference>
<keyword evidence="4" id="KW-0804">Transcription</keyword>
<keyword evidence="2" id="KW-0805">Transcription regulation</keyword>
<dbReference type="Proteomes" id="UP001149822">
    <property type="component" value="Unassembled WGS sequence"/>
</dbReference>
<protein>
    <submittedName>
        <fullName evidence="6">LysR family transcriptional regulator</fullName>
    </submittedName>
</protein>
<dbReference type="PROSITE" id="PS50931">
    <property type="entry name" value="HTH_LYSR"/>
    <property type="match status" value="1"/>
</dbReference>
<keyword evidence="3" id="KW-0238">DNA-binding</keyword>
<dbReference type="InterPro" id="IPR000847">
    <property type="entry name" value="LysR_HTH_N"/>
</dbReference>
<dbReference type="Pfam" id="PF03466">
    <property type="entry name" value="LysR_substrate"/>
    <property type="match status" value="1"/>
</dbReference>
<evidence type="ECO:0000256" key="2">
    <source>
        <dbReference type="ARBA" id="ARBA00023015"/>
    </source>
</evidence>
<evidence type="ECO:0000259" key="5">
    <source>
        <dbReference type="PROSITE" id="PS50931"/>
    </source>
</evidence>
<evidence type="ECO:0000256" key="3">
    <source>
        <dbReference type="ARBA" id="ARBA00023125"/>
    </source>
</evidence>
<dbReference type="PANTHER" id="PTHR30537">
    <property type="entry name" value="HTH-TYPE TRANSCRIPTIONAL REGULATOR"/>
    <property type="match status" value="1"/>
</dbReference>
<dbReference type="Gene3D" id="1.10.10.10">
    <property type="entry name" value="Winged helix-like DNA-binding domain superfamily/Winged helix DNA-binding domain"/>
    <property type="match status" value="1"/>
</dbReference>
<dbReference type="SUPFAM" id="SSF46785">
    <property type="entry name" value="Winged helix' DNA-binding domain"/>
    <property type="match status" value="1"/>
</dbReference>